<keyword evidence="9" id="KW-1185">Reference proteome</keyword>
<keyword evidence="3 7" id="KW-0812">Transmembrane</keyword>
<keyword evidence="5 7" id="KW-0472">Membrane</keyword>
<evidence type="ECO:0000256" key="7">
    <source>
        <dbReference type="SAM" id="Phobius"/>
    </source>
</evidence>
<dbReference type="PANTHER" id="PTHR30482:SF10">
    <property type="entry name" value="HIGH-AFFINITY BRANCHED-CHAIN AMINO ACID TRANSPORT PROTEIN BRAE"/>
    <property type="match status" value="1"/>
</dbReference>
<comment type="subcellular location">
    <subcellularLocation>
        <location evidence="1">Cell membrane</location>
        <topology evidence="1">Multi-pass membrane protein</topology>
    </subcellularLocation>
</comment>
<dbReference type="CDD" id="cd06581">
    <property type="entry name" value="TM_PBP1_LivM_like"/>
    <property type="match status" value="1"/>
</dbReference>
<dbReference type="Proteomes" id="UP001430377">
    <property type="component" value="Unassembled WGS sequence"/>
</dbReference>
<gene>
    <name evidence="8" type="ORF">EGH21_20735</name>
</gene>
<dbReference type="EMBL" id="RKLR01000014">
    <property type="protein sequence ID" value="MBX0325457.1"/>
    <property type="molecule type" value="Genomic_DNA"/>
</dbReference>
<evidence type="ECO:0000256" key="5">
    <source>
        <dbReference type="ARBA" id="ARBA00023136"/>
    </source>
</evidence>
<feature type="transmembrane region" description="Helical" evidence="7">
    <location>
        <begin position="130"/>
        <end position="147"/>
    </location>
</feature>
<dbReference type="InterPro" id="IPR043428">
    <property type="entry name" value="LivM-like"/>
</dbReference>
<reference evidence="8 9" key="1">
    <citation type="submission" date="2021-06" db="EMBL/GenBank/DDBJ databases">
        <title>Halomicroarcula sp. a new haloarchaeum isolated from saline soil.</title>
        <authorList>
            <person name="Duran-Viseras A."/>
            <person name="Sanchez-Porro C."/>
            <person name="Ventosa A."/>
        </authorList>
    </citation>
    <scope>NUCLEOTIDE SEQUENCE [LARGE SCALE GENOMIC DNA]</scope>
    <source>
        <strain evidence="8 9">F13</strain>
    </source>
</reference>
<organism evidence="8 9">
    <name type="scientific">Haloarcula rubra</name>
    <dbReference type="NCBI Taxonomy" id="2487747"/>
    <lineage>
        <taxon>Archaea</taxon>
        <taxon>Methanobacteriati</taxon>
        <taxon>Methanobacteriota</taxon>
        <taxon>Stenosarchaea group</taxon>
        <taxon>Halobacteria</taxon>
        <taxon>Halobacteriales</taxon>
        <taxon>Haloarculaceae</taxon>
        <taxon>Haloarcula</taxon>
    </lineage>
</organism>
<feature type="transmembrane region" description="Helical" evidence="7">
    <location>
        <begin position="296"/>
        <end position="316"/>
    </location>
</feature>
<name>A0AAW4PWB1_9EURY</name>
<dbReference type="Pfam" id="PF02653">
    <property type="entry name" value="BPD_transp_2"/>
    <property type="match status" value="1"/>
</dbReference>
<protein>
    <submittedName>
        <fullName evidence="8">Branched-chain amino acid ABC transporter permease</fullName>
    </submittedName>
</protein>
<sequence>MSFLERHPEKPLLANRRLRAVIGVVVLALLAVPFVTTDALTGLILTGLVFVMLGVSWNLLAGYAGQISLGHAAFFGMGAFVAAWLTTPSAAGFPASIQLPILVAVVVGGVAAALIALIIGPIIFRLSGHYFAIGTLALAAVIELVMLDQRSLTGGSTGYYVQGDLAINDFVGHGDVMFLLTLVATVLTIAVTYRIVRGAGGLGMKAIHDDEEAASSLGVNPLKYKMYAFVVSSFFAGLAGGLYGHYTLYINPESTLAVTWTIDSLVIVILGGMGTFAGPILGSALFLLLDTGLAAIVGSVATTIEGTLIILFIIFLPQGLYGLAEDYLITDVGRGGASAAPKSSDATPGTDPDVVSDED</sequence>
<evidence type="ECO:0000256" key="3">
    <source>
        <dbReference type="ARBA" id="ARBA00022692"/>
    </source>
</evidence>
<dbReference type="GO" id="GO:0005886">
    <property type="term" value="C:plasma membrane"/>
    <property type="evidence" value="ECO:0007669"/>
    <property type="project" value="UniProtKB-SubCell"/>
</dbReference>
<feature type="transmembrane region" description="Helical" evidence="7">
    <location>
        <begin position="42"/>
        <end position="60"/>
    </location>
</feature>
<evidence type="ECO:0000313" key="9">
    <source>
        <dbReference type="Proteomes" id="UP001430377"/>
    </source>
</evidence>
<evidence type="ECO:0000256" key="1">
    <source>
        <dbReference type="ARBA" id="ARBA00004651"/>
    </source>
</evidence>
<comment type="caution">
    <text evidence="8">The sequence shown here is derived from an EMBL/GenBank/DDBJ whole genome shotgun (WGS) entry which is preliminary data.</text>
</comment>
<evidence type="ECO:0000256" key="4">
    <source>
        <dbReference type="ARBA" id="ARBA00022989"/>
    </source>
</evidence>
<feature type="region of interest" description="Disordered" evidence="6">
    <location>
        <begin position="335"/>
        <end position="359"/>
    </location>
</feature>
<dbReference type="RefSeq" id="WP_220620322.1">
    <property type="nucleotide sequence ID" value="NZ_RKLR01000014.1"/>
</dbReference>
<evidence type="ECO:0000256" key="2">
    <source>
        <dbReference type="ARBA" id="ARBA00022475"/>
    </source>
</evidence>
<keyword evidence="2" id="KW-1003">Cell membrane</keyword>
<keyword evidence="4 7" id="KW-1133">Transmembrane helix</keyword>
<feature type="transmembrane region" description="Helical" evidence="7">
    <location>
        <begin position="97"/>
        <end position="123"/>
    </location>
</feature>
<dbReference type="AlphaFoldDB" id="A0AAW4PWB1"/>
<feature type="transmembrane region" description="Helical" evidence="7">
    <location>
        <begin position="226"/>
        <end position="246"/>
    </location>
</feature>
<evidence type="ECO:0000256" key="6">
    <source>
        <dbReference type="SAM" id="MobiDB-lite"/>
    </source>
</evidence>
<feature type="transmembrane region" description="Helical" evidence="7">
    <location>
        <begin position="67"/>
        <end position="85"/>
    </location>
</feature>
<feature type="transmembrane region" description="Helical" evidence="7">
    <location>
        <begin position="20"/>
        <end position="36"/>
    </location>
</feature>
<feature type="transmembrane region" description="Helical" evidence="7">
    <location>
        <begin position="266"/>
        <end position="289"/>
    </location>
</feature>
<proteinExistence type="predicted"/>
<feature type="transmembrane region" description="Helical" evidence="7">
    <location>
        <begin position="176"/>
        <end position="196"/>
    </location>
</feature>
<dbReference type="GO" id="GO:0015658">
    <property type="term" value="F:branched-chain amino acid transmembrane transporter activity"/>
    <property type="evidence" value="ECO:0007669"/>
    <property type="project" value="InterPro"/>
</dbReference>
<dbReference type="PANTHER" id="PTHR30482">
    <property type="entry name" value="HIGH-AFFINITY BRANCHED-CHAIN AMINO ACID TRANSPORT SYSTEM PERMEASE"/>
    <property type="match status" value="1"/>
</dbReference>
<evidence type="ECO:0000313" key="8">
    <source>
        <dbReference type="EMBL" id="MBX0325457.1"/>
    </source>
</evidence>
<dbReference type="InterPro" id="IPR001851">
    <property type="entry name" value="ABC_transp_permease"/>
</dbReference>
<accession>A0AAW4PWB1</accession>